<comment type="catalytic activity">
    <reaction evidence="7">
        <text>an N-acylsphing-4-enine + H2O = sphing-4-enine + a fatty acid</text>
        <dbReference type="Rhea" id="RHEA:20856"/>
        <dbReference type="ChEBI" id="CHEBI:15377"/>
        <dbReference type="ChEBI" id="CHEBI:28868"/>
        <dbReference type="ChEBI" id="CHEBI:52639"/>
        <dbReference type="ChEBI" id="CHEBI:57756"/>
        <dbReference type="EC" id="3.5.1.23"/>
    </reaction>
</comment>
<dbReference type="InterPro" id="IPR038445">
    <property type="entry name" value="NCDase_C_sf"/>
</dbReference>
<evidence type="ECO:0000259" key="9">
    <source>
        <dbReference type="Pfam" id="PF04734"/>
    </source>
</evidence>
<dbReference type="GO" id="GO:0046872">
    <property type="term" value="F:metal ion binding"/>
    <property type="evidence" value="ECO:0007669"/>
    <property type="project" value="UniProtKB-KW"/>
</dbReference>
<dbReference type="Proteomes" id="UP001431783">
    <property type="component" value="Unassembled WGS sequence"/>
</dbReference>
<feature type="domain" description="Neutral/alkaline non-lysosomal ceramidase C-terminal" evidence="10">
    <location>
        <begin position="537"/>
        <end position="698"/>
    </location>
</feature>
<keyword evidence="7" id="KW-0746">Sphingolipid metabolism</keyword>
<comment type="similarity">
    <text evidence="1 7">Belongs to the neutral ceramidase family.</text>
</comment>
<evidence type="ECO:0000256" key="7">
    <source>
        <dbReference type="RuleBase" id="RU366019"/>
    </source>
</evidence>
<feature type="binding site" evidence="6">
    <location>
        <position position="465"/>
    </location>
    <ligand>
        <name>Zn(2+)</name>
        <dbReference type="ChEBI" id="CHEBI:29105"/>
    </ligand>
</feature>
<feature type="binding site" evidence="6">
    <location>
        <position position="115"/>
    </location>
    <ligand>
        <name>Zn(2+)</name>
        <dbReference type="ChEBI" id="CHEBI:29105"/>
    </ligand>
</feature>
<keyword evidence="4 7" id="KW-0378">Hydrolase</keyword>
<dbReference type="InterPro" id="IPR031331">
    <property type="entry name" value="NEUT/ALK_ceramidase_C"/>
</dbReference>
<dbReference type="Gene3D" id="2.60.40.2300">
    <property type="entry name" value="Neutral/alkaline non-lysosomal ceramidase, C-terminal domain"/>
    <property type="match status" value="1"/>
</dbReference>
<feature type="chain" id="PRO_5043418838" description="Neutral ceramidase" evidence="8">
    <location>
        <begin position="24"/>
        <end position="699"/>
    </location>
</feature>
<keyword evidence="6" id="KW-0479">Metal-binding</keyword>
<accession>A0AAW1TJI0</accession>
<dbReference type="InterPro" id="IPR031329">
    <property type="entry name" value="NEUT/ALK_ceramidase_N"/>
</dbReference>
<evidence type="ECO:0000259" key="10">
    <source>
        <dbReference type="Pfam" id="PF17048"/>
    </source>
</evidence>
<evidence type="ECO:0000256" key="4">
    <source>
        <dbReference type="ARBA" id="ARBA00022801"/>
    </source>
</evidence>
<keyword evidence="6" id="KW-0862">Zinc</keyword>
<dbReference type="GO" id="GO:0046514">
    <property type="term" value="P:ceramide catabolic process"/>
    <property type="evidence" value="ECO:0007669"/>
    <property type="project" value="InterPro"/>
</dbReference>
<sequence>MTGRVLWYSVFLLFGAFVGFLDATYQIGVGISDCTGPSAGITFMGYAKLSQVGCGIHLRQFARAFIFDDGNSRAAYVTVDTCMIPHGVKKEVISRLKKKFGDTYGFNNVILSGTHTHSTPGGFMMDLMYDFPDKGFVSESFMALSDGITQAFLNAHNNMVEGRIFLSVGEVLNANINRSPYSYLNNPEEERARYKYNTDKDLVQLKFVRASDNVPIGAINWFAVHPTSMNNTNCLVTSDNVGYASLQLEQYINGGTIMGKGPFVGAFASTNLGDVSPNIKGPKCIDTGDDCDFKTSTCNGSAKYCIASGPGDNMVESTKIIAERLVTKAKELFDNNKGEEVVGPIKYIHRFVDMPKQEITIKLANGTEKVVTGCSPAMGQGFAAGTTDGPGDFDFRQASRSDNPIWNYIRDLIFPPTEEDKACHSPKDILIASGRIKVPYQWQPEIVSTQLVMIGNVILAAVPGEFTTMSGRRLRESIKNAIIENGGPKNTRVVITGLSNVYTSYIATFEEYQVQRYEGASTIFGPHSLEIYQNVYTGLAEALLKDEDLPIGPIPPDFTSKLISFNLPVVFDAAPEGKHFGDCVQEPPSEVARGQTVTAKFIAGHPRNNMMHGKTFMAVEKLMPNNSWKVVYNDANWETRFKWKKTCVLKGTSEATIEWDIPEDQEPGTYRLRHFGNHKIILVGLVLPYSGTSDSFTVV</sequence>
<evidence type="ECO:0000256" key="5">
    <source>
        <dbReference type="PIRSR" id="PIRSR606823-1"/>
    </source>
</evidence>
<dbReference type="GO" id="GO:0005576">
    <property type="term" value="C:extracellular region"/>
    <property type="evidence" value="ECO:0007669"/>
    <property type="project" value="TreeGrafter"/>
</dbReference>
<name>A0AAW1TJI0_9CUCU</name>
<feature type="binding site" evidence="6">
    <location>
        <position position="225"/>
    </location>
    <ligand>
        <name>Zn(2+)</name>
        <dbReference type="ChEBI" id="CHEBI:29105"/>
    </ligand>
</feature>
<dbReference type="GO" id="GO:0017040">
    <property type="term" value="F:N-acylsphingosine amidohydrolase activity"/>
    <property type="evidence" value="ECO:0007669"/>
    <property type="project" value="UniProtKB-UniRule"/>
</dbReference>
<dbReference type="PANTHER" id="PTHR12670">
    <property type="entry name" value="CERAMIDASE"/>
    <property type="match status" value="1"/>
</dbReference>
<keyword evidence="7" id="KW-0443">Lipid metabolism</keyword>
<dbReference type="GO" id="GO:0046512">
    <property type="term" value="P:sphingosine biosynthetic process"/>
    <property type="evidence" value="ECO:0007669"/>
    <property type="project" value="TreeGrafter"/>
</dbReference>
<evidence type="ECO:0000256" key="1">
    <source>
        <dbReference type="ARBA" id="ARBA00009835"/>
    </source>
</evidence>
<dbReference type="InterPro" id="IPR006823">
    <property type="entry name" value="Ceramidase_alk"/>
</dbReference>
<dbReference type="EMBL" id="JARQZJ010000005">
    <property type="protein sequence ID" value="KAK9871121.1"/>
    <property type="molecule type" value="Genomic_DNA"/>
</dbReference>
<evidence type="ECO:0000313" key="11">
    <source>
        <dbReference type="EMBL" id="KAK9871121.1"/>
    </source>
</evidence>
<evidence type="ECO:0000256" key="2">
    <source>
        <dbReference type="ARBA" id="ARBA00011891"/>
    </source>
</evidence>
<dbReference type="PANTHER" id="PTHR12670:SF1">
    <property type="entry name" value="NEUTRAL CERAMIDASE"/>
    <property type="match status" value="1"/>
</dbReference>
<dbReference type="EC" id="3.5.1.23" evidence="2 7"/>
<evidence type="ECO:0000256" key="6">
    <source>
        <dbReference type="PIRSR" id="PIRSR606823-2"/>
    </source>
</evidence>
<dbReference type="Pfam" id="PF04734">
    <property type="entry name" value="Ceramidase_alk"/>
    <property type="match status" value="1"/>
</dbReference>
<comment type="caution">
    <text evidence="11">The sequence shown here is derived from an EMBL/GenBank/DDBJ whole genome shotgun (WGS) entry which is preliminary data.</text>
</comment>
<feature type="signal peptide" evidence="8">
    <location>
        <begin position="1"/>
        <end position="23"/>
    </location>
</feature>
<keyword evidence="12" id="KW-1185">Reference proteome</keyword>
<dbReference type="Pfam" id="PF17048">
    <property type="entry name" value="Ceramidse_alk_C"/>
    <property type="match status" value="1"/>
</dbReference>
<protein>
    <recommendedName>
        <fullName evidence="3 7">Neutral ceramidase</fullName>
        <ecNumber evidence="2 7">3.5.1.23</ecNumber>
    </recommendedName>
</protein>
<proteinExistence type="inferred from homology"/>
<evidence type="ECO:0000256" key="3">
    <source>
        <dbReference type="ARBA" id="ARBA00019235"/>
    </source>
</evidence>
<keyword evidence="8" id="KW-0732">Signal</keyword>
<reference evidence="11 12" key="1">
    <citation type="submission" date="2023-03" db="EMBL/GenBank/DDBJ databases">
        <title>Genome insight into feeding habits of ladybird beetles.</title>
        <authorList>
            <person name="Li H.-S."/>
            <person name="Huang Y.-H."/>
            <person name="Pang H."/>
        </authorList>
    </citation>
    <scope>NUCLEOTIDE SEQUENCE [LARGE SCALE GENOMIC DNA]</scope>
    <source>
        <strain evidence="11">SYSU_2023b</strain>
        <tissue evidence="11">Whole body</tissue>
    </source>
</reference>
<feature type="binding site" evidence="6">
    <location>
        <position position="505"/>
    </location>
    <ligand>
        <name>Zn(2+)</name>
        <dbReference type="ChEBI" id="CHEBI:29105"/>
    </ligand>
</feature>
<evidence type="ECO:0000313" key="12">
    <source>
        <dbReference type="Proteomes" id="UP001431783"/>
    </source>
</evidence>
<gene>
    <name evidence="11" type="ORF">WA026_011405</name>
</gene>
<dbReference type="GO" id="GO:0016020">
    <property type="term" value="C:membrane"/>
    <property type="evidence" value="ECO:0007669"/>
    <property type="project" value="GOC"/>
</dbReference>
<comment type="cofactor">
    <cofactor evidence="6">
        <name>Zn(2+)</name>
        <dbReference type="ChEBI" id="CHEBI:29105"/>
    </cofactor>
    <text evidence="6">Binds 1 zinc ion per subunit.</text>
</comment>
<evidence type="ECO:0000256" key="8">
    <source>
        <dbReference type="SAM" id="SignalP"/>
    </source>
</evidence>
<feature type="domain" description="Neutral/alkaline non-lysosomal ceramidase N-terminal" evidence="9">
    <location>
        <begin position="25"/>
        <end position="534"/>
    </location>
</feature>
<organism evidence="11 12">
    <name type="scientific">Henosepilachna vigintioctopunctata</name>
    <dbReference type="NCBI Taxonomy" id="420089"/>
    <lineage>
        <taxon>Eukaryota</taxon>
        <taxon>Metazoa</taxon>
        <taxon>Ecdysozoa</taxon>
        <taxon>Arthropoda</taxon>
        <taxon>Hexapoda</taxon>
        <taxon>Insecta</taxon>
        <taxon>Pterygota</taxon>
        <taxon>Neoptera</taxon>
        <taxon>Endopterygota</taxon>
        <taxon>Coleoptera</taxon>
        <taxon>Polyphaga</taxon>
        <taxon>Cucujiformia</taxon>
        <taxon>Coccinelloidea</taxon>
        <taxon>Coccinellidae</taxon>
        <taxon>Epilachninae</taxon>
        <taxon>Epilachnini</taxon>
        <taxon>Henosepilachna</taxon>
    </lineage>
</organism>
<dbReference type="GO" id="GO:0042759">
    <property type="term" value="P:long-chain fatty acid biosynthetic process"/>
    <property type="evidence" value="ECO:0007669"/>
    <property type="project" value="TreeGrafter"/>
</dbReference>
<feature type="active site" description="Nucleophile" evidence="5">
    <location>
        <position position="276"/>
    </location>
</feature>
<dbReference type="AlphaFoldDB" id="A0AAW1TJI0"/>